<proteinExistence type="predicted"/>
<accession>A0AA38C093</accession>
<organism evidence="1 2">
    <name type="scientific">Taxus chinensis</name>
    <name type="common">Chinese yew</name>
    <name type="synonym">Taxus wallichiana var. chinensis</name>
    <dbReference type="NCBI Taxonomy" id="29808"/>
    <lineage>
        <taxon>Eukaryota</taxon>
        <taxon>Viridiplantae</taxon>
        <taxon>Streptophyta</taxon>
        <taxon>Embryophyta</taxon>
        <taxon>Tracheophyta</taxon>
        <taxon>Spermatophyta</taxon>
        <taxon>Pinopsida</taxon>
        <taxon>Pinidae</taxon>
        <taxon>Conifers II</taxon>
        <taxon>Cupressales</taxon>
        <taxon>Taxaceae</taxon>
        <taxon>Taxus</taxon>
    </lineage>
</organism>
<dbReference type="Proteomes" id="UP000824469">
    <property type="component" value="Unassembled WGS sequence"/>
</dbReference>
<sequence>MIMNNRYMKKPRSLSKLPRTLPLSNLVQEVDDVVKLLCRINGEANVYTFRTW</sequence>
<keyword evidence="2" id="KW-1185">Reference proteome</keyword>
<gene>
    <name evidence="1" type="ORF">KI387_043571</name>
</gene>
<protein>
    <submittedName>
        <fullName evidence="1">Uncharacterized protein</fullName>
    </submittedName>
</protein>
<evidence type="ECO:0000313" key="2">
    <source>
        <dbReference type="Proteomes" id="UP000824469"/>
    </source>
</evidence>
<reference evidence="1 2" key="1">
    <citation type="journal article" date="2021" name="Nat. Plants">
        <title>The Taxus genome provides insights into paclitaxel biosynthesis.</title>
        <authorList>
            <person name="Xiong X."/>
            <person name="Gou J."/>
            <person name="Liao Q."/>
            <person name="Li Y."/>
            <person name="Zhou Q."/>
            <person name="Bi G."/>
            <person name="Li C."/>
            <person name="Du R."/>
            <person name="Wang X."/>
            <person name="Sun T."/>
            <person name="Guo L."/>
            <person name="Liang H."/>
            <person name="Lu P."/>
            <person name="Wu Y."/>
            <person name="Zhang Z."/>
            <person name="Ro D.K."/>
            <person name="Shang Y."/>
            <person name="Huang S."/>
            <person name="Yan J."/>
        </authorList>
    </citation>
    <scope>NUCLEOTIDE SEQUENCE [LARGE SCALE GENOMIC DNA]</scope>
    <source>
        <strain evidence="1">Ta-2019</strain>
    </source>
</reference>
<dbReference type="AlphaFoldDB" id="A0AA38C093"/>
<comment type="caution">
    <text evidence="1">The sequence shown here is derived from an EMBL/GenBank/DDBJ whole genome shotgun (WGS) entry which is preliminary data.</text>
</comment>
<feature type="non-terminal residue" evidence="1">
    <location>
        <position position="52"/>
    </location>
</feature>
<evidence type="ECO:0000313" key="1">
    <source>
        <dbReference type="EMBL" id="KAH9291242.1"/>
    </source>
</evidence>
<name>A0AA38C093_TAXCH</name>
<dbReference type="EMBL" id="JAHRHJ020003753">
    <property type="protein sequence ID" value="KAH9291242.1"/>
    <property type="molecule type" value="Genomic_DNA"/>
</dbReference>